<protein>
    <submittedName>
        <fullName evidence="1">Uncharacterized protein</fullName>
    </submittedName>
</protein>
<name>A0A1A0H850_9ASCO</name>
<comment type="caution">
    <text evidence="1">The sequence shown here is derived from an EMBL/GenBank/DDBJ whole genome shotgun (WGS) entry which is preliminary data.</text>
</comment>
<keyword evidence="2" id="KW-1185">Reference proteome</keyword>
<organism evidence="1 2">
    <name type="scientific">Metschnikowia bicuspidata var. bicuspidata NRRL YB-4993</name>
    <dbReference type="NCBI Taxonomy" id="869754"/>
    <lineage>
        <taxon>Eukaryota</taxon>
        <taxon>Fungi</taxon>
        <taxon>Dikarya</taxon>
        <taxon>Ascomycota</taxon>
        <taxon>Saccharomycotina</taxon>
        <taxon>Pichiomycetes</taxon>
        <taxon>Metschnikowiaceae</taxon>
        <taxon>Metschnikowia</taxon>
    </lineage>
</organism>
<evidence type="ECO:0000313" key="1">
    <source>
        <dbReference type="EMBL" id="OBA20279.1"/>
    </source>
</evidence>
<dbReference type="RefSeq" id="XP_018710801.1">
    <property type="nucleotide sequence ID" value="XM_018854866.1"/>
</dbReference>
<dbReference type="Proteomes" id="UP000092555">
    <property type="component" value="Unassembled WGS sequence"/>
</dbReference>
<proteinExistence type="predicted"/>
<gene>
    <name evidence="1" type="ORF">METBIDRAFT_195343</name>
</gene>
<sequence length="192" mass="22037">MSALSTDNTLPSTINQHYHPQLSTDYPQIIHYHPISFNINQHQHQPTSTNINQHQLISTTNHHPQYIIFLVKYHPLSFANYTLPSAINQHCHSVSSNIRIIIQYYLHYHRQNIIIIIFKSHVPIHNTSALSSSNHTSPSTTHIIIVIFKSHVPIHNTSALSSTKYQHHHSTAPTPAGHRRSYMHSRCLVFST</sequence>
<dbReference type="GeneID" id="30027842"/>
<accession>A0A1A0H850</accession>
<dbReference type="AlphaFoldDB" id="A0A1A0H850"/>
<evidence type="ECO:0000313" key="2">
    <source>
        <dbReference type="Proteomes" id="UP000092555"/>
    </source>
</evidence>
<dbReference type="EMBL" id="LXTC01000004">
    <property type="protein sequence ID" value="OBA20279.1"/>
    <property type="molecule type" value="Genomic_DNA"/>
</dbReference>
<reference evidence="1 2" key="1">
    <citation type="submission" date="2016-05" db="EMBL/GenBank/DDBJ databases">
        <title>Comparative genomics of biotechnologically important yeasts.</title>
        <authorList>
            <consortium name="DOE Joint Genome Institute"/>
            <person name="Riley R."/>
            <person name="Haridas S."/>
            <person name="Wolfe K.H."/>
            <person name="Lopes M.R."/>
            <person name="Hittinger C.T."/>
            <person name="Goker M."/>
            <person name="Salamov A."/>
            <person name="Wisecaver J."/>
            <person name="Long T.M."/>
            <person name="Aerts A.L."/>
            <person name="Barry K."/>
            <person name="Choi C."/>
            <person name="Clum A."/>
            <person name="Coughlan A.Y."/>
            <person name="Deshpande S."/>
            <person name="Douglass A.P."/>
            <person name="Hanson S.J."/>
            <person name="Klenk H.-P."/>
            <person name="LaButti K."/>
            <person name="Lapidus A."/>
            <person name="Lindquist E."/>
            <person name="Lipzen A."/>
            <person name="Meier-kolthoff J.P."/>
            <person name="Ohm R.A."/>
            <person name="Otillar R.P."/>
            <person name="Pangilinan J."/>
            <person name="Peng Y."/>
            <person name="Rokas A."/>
            <person name="Rosa C.A."/>
            <person name="Scheuner C."/>
            <person name="Sibirny A.A."/>
            <person name="Slot J.C."/>
            <person name="Stielow J.B."/>
            <person name="Sun H."/>
            <person name="Kurtzman C.P."/>
            <person name="Blackwell M."/>
            <person name="Grigoriev I.V."/>
            <person name="Jeffries T.W."/>
        </authorList>
    </citation>
    <scope>NUCLEOTIDE SEQUENCE [LARGE SCALE GENOMIC DNA]</scope>
    <source>
        <strain evidence="1 2">NRRL YB-4993</strain>
    </source>
</reference>